<reference evidence="3 4" key="1">
    <citation type="journal article" date="2000" name="DNA Res.">
        <title>Complete genome structure of the nitrogen-fixing symbiotic bacterium Mesorhizobium loti.</title>
        <authorList>
            <person name="Kaneko T."/>
            <person name="Nakamura Y."/>
            <person name="Sato S."/>
            <person name="Asamizu E."/>
            <person name="Kato T."/>
            <person name="Sasamoto S."/>
            <person name="Watanabe A."/>
            <person name="Idesawa K."/>
            <person name="Ishikawa A."/>
            <person name="Kawashima K."/>
            <person name="Kimura T."/>
            <person name="Kishida Y."/>
            <person name="Kiyokawa C."/>
            <person name="Kohara M."/>
            <person name="Matsumoto M."/>
            <person name="Matsuno A."/>
            <person name="Mochizuki Y."/>
            <person name="Nakayama S."/>
            <person name="Nakazaki N."/>
            <person name="Shimpo S."/>
            <person name="Sugimoto M."/>
            <person name="Takeuchi C."/>
            <person name="Yamada M."/>
            <person name="Tabata S."/>
        </authorList>
    </citation>
    <scope>NUCLEOTIDE SEQUENCE [LARGE SCALE GENOMIC DNA]</scope>
    <source>
        <strain evidence="4">LMG 29417 / CECT 9101 / MAFF 303099</strain>
    </source>
</reference>
<name>Q98MS9_RHILO</name>
<organism evidence="3 4">
    <name type="scientific">Mesorhizobium japonicum (strain LMG 29417 / CECT 9101 / MAFF 303099)</name>
    <name type="common">Mesorhizobium loti (strain MAFF 303099)</name>
    <dbReference type="NCBI Taxonomy" id="266835"/>
    <lineage>
        <taxon>Bacteria</taxon>
        <taxon>Pseudomonadati</taxon>
        <taxon>Pseudomonadota</taxon>
        <taxon>Alphaproteobacteria</taxon>
        <taxon>Hyphomicrobiales</taxon>
        <taxon>Phyllobacteriaceae</taxon>
        <taxon>Mesorhizobium</taxon>
    </lineage>
</organism>
<dbReference type="RefSeq" id="WP_010909390.1">
    <property type="nucleotide sequence ID" value="NC_002678.2"/>
</dbReference>
<sequence length="275" mass="29942">MNAHTNSQANTNVTNVVFRTHTQPDEAASKKAGRPIFTDIEVCDITFPANRQTRATFPAHDAEPNATRESMANGGGVMTYAQVYNAQYLAYKSGVAQPMGGTPLSEAPFLTESKRRELKALNVHTVEALASLDGMPLKQLGMGGRELKNQAVAYIDNAAGSADVTNLAAQVAILTQQLAEERRMREEFTNAALARRERIKAGEEIEDDEQPEDDEPAELEPEPDDFEPVLPPTFAEIDAMDDEALKVYIAKETGSRPRGNPNRDTLVAAAKELAS</sequence>
<dbReference type="AlphaFoldDB" id="Q98MS9"/>
<dbReference type="Proteomes" id="UP000000552">
    <property type="component" value="Chromosome"/>
</dbReference>
<evidence type="ECO:0000256" key="1">
    <source>
        <dbReference type="SAM" id="Coils"/>
    </source>
</evidence>
<dbReference type="KEGG" id="mlo:mll0454"/>
<dbReference type="SMR" id="Q98MS9"/>
<feature type="coiled-coil region" evidence="1">
    <location>
        <begin position="164"/>
        <end position="191"/>
    </location>
</feature>
<evidence type="ECO:0000256" key="2">
    <source>
        <dbReference type="SAM" id="MobiDB-lite"/>
    </source>
</evidence>
<dbReference type="EMBL" id="BA000012">
    <property type="protein sequence ID" value="BAB48034.1"/>
    <property type="molecule type" value="Genomic_DNA"/>
</dbReference>
<gene>
    <name evidence="3" type="ordered locus">mll0454</name>
</gene>
<dbReference type="HOGENOM" id="CLU_1011476_0_0_5"/>
<accession>Q98MS9</accession>
<evidence type="ECO:0000313" key="4">
    <source>
        <dbReference type="Proteomes" id="UP000000552"/>
    </source>
</evidence>
<dbReference type="eggNOG" id="ENOG5033W7A">
    <property type="taxonomic scope" value="Bacteria"/>
</dbReference>
<feature type="compositionally biased region" description="Acidic residues" evidence="2">
    <location>
        <begin position="204"/>
        <end position="227"/>
    </location>
</feature>
<protein>
    <submittedName>
        <fullName evidence="3">Mll0454 protein</fullName>
    </submittedName>
</protein>
<proteinExistence type="predicted"/>
<evidence type="ECO:0000313" key="3">
    <source>
        <dbReference type="EMBL" id="BAB48034.1"/>
    </source>
</evidence>
<keyword evidence="1" id="KW-0175">Coiled coil</keyword>
<feature type="region of interest" description="Disordered" evidence="2">
    <location>
        <begin position="198"/>
        <end position="231"/>
    </location>
</feature>